<evidence type="ECO:0000313" key="2">
    <source>
        <dbReference type="Proteomes" id="UP000019184"/>
    </source>
</evidence>
<dbReference type="Proteomes" id="UP000019184">
    <property type="component" value="Unassembled WGS sequence"/>
</dbReference>
<evidence type="ECO:0008006" key="3">
    <source>
        <dbReference type="Google" id="ProtNLM"/>
    </source>
</evidence>
<proteinExistence type="predicted"/>
<evidence type="ECO:0000313" key="1">
    <source>
        <dbReference type="EMBL" id="CDH45509.1"/>
    </source>
</evidence>
<dbReference type="EMBL" id="CBTK010000168">
    <property type="protein sequence ID" value="CDH45509.1"/>
    <property type="molecule type" value="Genomic_DNA"/>
</dbReference>
<comment type="caution">
    <text evidence="1">The sequence shown here is derived from an EMBL/GenBank/DDBJ whole genome shotgun (WGS) entry which is preliminary data.</text>
</comment>
<dbReference type="OrthoDB" id="275223at2"/>
<organism evidence="1 2">
    <name type="scientific">Candidatus Contendobacter odensis Run_B_J11</name>
    <dbReference type="NCBI Taxonomy" id="1400861"/>
    <lineage>
        <taxon>Bacteria</taxon>
        <taxon>Pseudomonadati</taxon>
        <taxon>Pseudomonadota</taxon>
        <taxon>Gammaproteobacteria</taxon>
        <taxon>Candidatus Competibacteraceae</taxon>
        <taxon>Candidatus Contendibacter</taxon>
    </lineage>
</organism>
<reference evidence="1 2" key="1">
    <citation type="journal article" date="2014" name="ISME J.">
        <title>Candidatus Competibacter-lineage genomes retrieved from metagenomes reveal functional metabolic diversity.</title>
        <authorList>
            <person name="McIlroy S.J."/>
            <person name="Albertsen M."/>
            <person name="Andresen E.K."/>
            <person name="Saunders A.M."/>
            <person name="Kristiansen R."/>
            <person name="Stokholm-Bjerregaard M."/>
            <person name="Nielsen K.L."/>
            <person name="Nielsen P.H."/>
        </authorList>
    </citation>
    <scope>NUCLEOTIDE SEQUENCE [LARGE SCALE GENOMIC DNA]</scope>
    <source>
        <strain evidence="1 2">Run_B_J11</strain>
    </source>
</reference>
<dbReference type="InterPro" id="IPR009200">
    <property type="entry name" value="DUF1269_membrane"/>
</dbReference>
<protein>
    <recommendedName>
        <fullName evidence="3">DUF1269 domain-containing protein</fullName>
    </recommendedName>
</protein>
<gene>
    <name evidence="1" type="ORF">BN874_250010</name>
</gene>
<name>A0A7U7GCY8_9GAMM</name>
<dbReference type="Pfam" id="PF06897">
    <property type="entry name" value="DUF1269"/>
    <property type="match status" value="1"/>
</dbReference>
<accession>A0A7U7GCY8</accession>
<dbReference type="RefSeq" id="WP_034433290.1">
    <property type="nucleotide sequence ID" value="NZ_CBTK010000168.1"/>
</dbReference>
<dbReference type="AlphaFoldDB" id="A0A7U7GCY8"/>
<sequence>MSNTFVAVAYDDMYSAQEVRLRLLRMQKEYLIDLEDAVAAVRNEKGKVKLHQIHDLTTAGALSGSFWGLLIGLIFMNPLLGLAAGAAGGALSGALADIGIDDDFMKKLASELKPGSSILFVLVKHFTPDKVLAELEGTGGRLLKTSLSDEDEAKLQAVLDAGKTQAETAAPNLEKSA</sequence>
<keyword evidence="2" id="KW-1185">Reference proteome</keyword>